<protein>
    <submittedName>
        <fullName evidence="2">Uncharacterized protein</fullName>
    </submittedName>
</protein>
<keyword evidence="1" id="KW-0472">Membrane</keyword>
<evidence type="ECO:0000313" key="2">
    <source>
        <dbReference type="EMBL" id="CEY66121.1"/>
    </source>
</evidence>
<dbReference type="Proteomes" id="UP000048179">
    <property type="component" value="Unassembled WGS sequence"/>
</dbReference>
<keyword evidence="1" id="KW-0812">Transmembrane</keyword>
<sequence>MIVKKGGDSYGFRKLIVLFLLQLTITPIIFDSVYIKAAELLTIYKEIF</sequence>
<name>A0A0U0D3Y3_9STRE</name>
<dbReference type="EMBL" id="CFGT01000031">
    <property type="protein sequence ID" value="CEY66121.1"/>
    <property type="molecule type" value="Genomic_DNA"/>
</dbReference>
<dbReference type="AlphaFoldDB" id="A0A0U0D3Y3"/>
<evidence type="ECO:0000313" key="3">
    <source>
        <dbReference type="Proteomes" id="UP000048179"/>
    </source>
</evidence>
<feature type="transmembrane region" description="Helical" evidence="1">
    <location>
        <begin position="12"/>
        <end position="30"/>
    </location>
</feature>
<accession>A0A0U0D3Y3</accession>
<proteinExistence type="predicted"/>
<gene>
    <name evidence="2" type="ORF">ERS020247_01947</name>
</gene>
<reference evidence="2 3" key="1">
    <citation type="submission" date="2015-03" db="EMBL/GenBank/DDBJ databases">
        <authorList>
            <consortium name="Pathogen Informatics"/>
        </authorList>
    </citation>
    <scope>NUCLEOTIDE SEQUENCE [LARGE SCALE GENOMIC DNA]</scope>
    <source>
        <strain evidence="2 3">SMRU737</strain>
    </source>
</reference>
<organism evidence="2 3">
    <name type="scientific">Streptococcus pseudopneumoniae</name>
    <dbReference type="NCBI Taxonomy" id="257758"/>
    <lineage>
        <taxon>Bacteria</taxon>
        <taxon>Bacillati</taxon>
        <taxon>Bacillota</taxon>
        <taxon>Bacilli</taxon>
        <taxon>Lactobacillales</taxon>
        <taxon>Streptococcaceae</taxon>
        <taxon>Streptococcus</taxon>
    </lineage>
</organism>
<evidence type="ECO:0000256" key="1">
    <source>
        <dbReference type="SAM" id="Phobius"/>
    </source>
</evidence>
<keyword evidence="1" id="KW-1133">Transmembrane helix</keyword>